<evidence type="ECO:0000313" key="3">
    <source>
        <dbReference type="Proteomes" id="UP000784294"/>
    </source>
</evidence>
<dbReference type="OrthoDB" id="413460at2759"/>
<dbReference type="Proteomes" id="UP000784294">
    <property type="component" value="Unassembled WGS sequence"/>
</dbReference>
<dbReference type="EMBL" id="CAAALY010084854">
    <property type="protein sequence ID" value="VEL27097.1"/>
    <property type="molecule type" value="Genomic_DNA"/>
</dbReference>
<name>A0A448X3N8_9PLAT</name>
<gene>
    <name evidence="2" type="ORF">PXEA_LOCUS20537</name>
</gene>
<proteinExistence type="predicted"/>
<dbReference type="InterPro" id="IPR027417">
    <property type="entry name" value="P-loop_NTPase"/>
</dbReference>
<keyword evidence="3" id="KW-1185">Reference proteome</keyword>
<protein>
    <submittedName>
        <fullName evidence="2">Uncharacterized protein</fullName>
    </submittedName>
</protein>
<dbReference type="Gene3D" id="3.40.50.300">
    <property type="entry name" value="P-loop containing nucleotide triphosphate hydrolases"/>
    <property type="match status" value="1"/>
</dbReference>
<organism evidence="2 3">
    <name type="scientific">Protopolystoma xenopodis</name>
    <dbReference type="NCBI Taxonomy" id="117903"/>
    <lineage>
        <taxon>Eukaryota</taxon>
        <taxon>Metazoa</taxon>
        <taxon>Spiralia</taxon>
        <taxon>Lophotrochozoa</taxon>
        <taxon>Platyhelminthes</taxon>
        <taxon>Monogenea</taxon>
        <taxon>Polyopisthocotylea</taxon>
        <taxon>Polystomatidea</taxon>
        <taxon>Polystomatidae</taxon>
        <taxon>Protopolystoma</taxon>
    </lineage>
</organism>
<comment type="caution">
    <text evidence="2">The sequence shown here is derived from an EMBL/GenBank/DDBJ whole genome shotgun (WGS) entry which is preliminary data.</text>
</comment>
<evidence type="ECO:0000256" key="1">
    <source>
        <dbReference type="SAM" id="MobiDB-lite"/>
    </source>
</evidence>
<evidence type="ECO:0000313" key="2">
    <source>
        <dbReference type="EMBL" id="VEL27097.1"/>
    </source>
</evidence>
<dbReference type="AlphaFoldDB" id="A0A448X3N8"/>
<accession>A0A448X3N8</accession>
<feature type="region of interest" description="Disordered" evidence="1">
    <location>
        <begin position="71"/>
        <end position="95"/>
    </location>
</feature>
<feature type="compositionally biased region" description="Basic and acidic residues" evidence="1">
    <location>
        <begin position="82"/>
        <end position="94"/>
    </location>
</feature>
<reference evidence="2" key="1">
    <citation type="submission" date="2018-11" db="EMBL/GenBank/DDBJ databases">
        <authorList>
            <consortium name="Pathogen Informatics"/>
        </authorList>
    </citation>
    <scope>NUCLEOTIDE SEQUENCE</scope>
</reference>
<sequence>MQAAATELYVTCIFPIPTKVFPGLVLLRKICNHPDLVTGGPRLFGSVSVDEEAAALEQELLETEAECKARRHRKRKYTSNNLHEEQQDVKEREVSPMCRPNTTYYPWSDFGCPRRSTKMIVVDALLKNWKDQANKVLQYKKVSQP</sequence>